<proteinExistence type="predicted"/>
<name>A0ABQ9V0D7_SAGOE</name>
<evidence type="ECO:0000313" key="2">
    <source>
        <dbReference type="EMBL" id="KAK2102489.1"/>
    </source>
</evidence>
<organism evidence="2 3">
    <name type="scientific">Saguinus oedipus</name>
    <name type="common">Cotton-top tamarin</name>
    <name type="synonym">Oedipomidas oedipus</name>
    <dbReference type="NCBI Taxonomy" id="9490"/>
    <lineage>
        <taxon>Eukaryota</taxon>
        <taxon>Metazoa</taxon>
        <taxon>Chordata</taxon>
        <taxon>Craniata</taxon>
        <taxon>Vertebrata</taxon>
        <taxon>Euteleostomi</taxon>
        <taxon>Mammalia</taxon>
        <taxon>Eutheria</taxon>
        <taxon>Euarchontoglires</taxon>
        <taxon>Primates</taxon>
        <taxon>Haplorrhini</taxon>
        <taxon>Platyrrhini</taxon>
        <taxon>Cebidae</taxon>
        <taxon>Callitrichinae</taxon>
        <taxon>Saguinus</taxon>
    </lineage>
</organism>
<protein>
    <submittedName>
        <fullName evidence="2">Uncharacterized protein</fullName>
    </submittedName>
</protein>
<dbReference type="Proteomes" id="UP001266305">
    <property type="component" value="Unassembled WGS sequence"/>
</dbReference>
<evidence type="ECO:0000256" key="1">
    <source>
        <dbReference type="SAM" id="MobiDB-lite"/>
    </source>
</evidence>
<evidence type="ECO:0000313" key="3">
    <source>
        <dbReference type="Proteomes" id="UP001266305"/>
    </source>
</evidence>
<comment type="caution">
    <text evidence="2">The sequence shown here is derived from an EMBL/GenBank/DDBJ whole genome shotgun (WGS) entry which is preliminary data.</text>
</comment>
<keyword evidence="3" id="KW-1185">Reference proteome</keyword>
<sequence length="130" mass="14298">MAEDGHQQGDVHGGSYTVEMYTEDRTRWRVKRQSETKGNLRQNAASVCGNLPRGVEGGQCPGASMEDTQEVCSGRVTAAENFQQPLSHNKHSEEGAEVPLFKGSRSPPHEPIHNWLDSSSQKPSKKSSLH</sequence>
<reference evidence="2 3" key="1">
    <citation type="submission" date="2023-05" db="EMBL/GenBank/DDBJ databases">
        <title>B98-5 Cell Line De Novo Hybrid Assembly: An Optical Mapping Approach.</title>
        <authorList>
            <person name="Kananen K."/>
            <person name="Auerbach J.A."/>
            <person name="Kautto E."/>
            <person name="Blachly J.S."/>
        </authorList>
    </citation>
    <scope>NUCLEOTIDE SEQUENCE [LARGE SCALE GENOMIC DNA]</scope>
    <source>
        <strain evidence="2">B95-8</strain>
        <tissue evidence="2">Cell line</tissue>
    </source>
</reference>
<accession>A0ABQ9V0D7</accession>
<feature type="region of interest" description="Disordered" evidence="1">
    <location>
        <begin position="84"/>
        <end position="130"/>
    </location>
</feature>
<gene>
    <name evidence="2" type="ORF">P7K49_020156</name>
</gene>
<dbReference type="EMBL" id="JASSZA010000009">
    <property type="protein sequence ID" value="KAK2102489.1"/>
    <property type="molecule type" value="Genomic_DNA"/>
</dbReference>